<dbReference type="EMBL" id="LEKV01004381">
    <property type="protein sequence ID" value="KVH95644.1"/>
    <property type="molecule type" value="Genomic_DNA"/>
</dbReference>
<dbReference type="PANTHER" id="PTHR46868">
    <property type="entry name" value="FCS-LIKE ZINC FINGER 11"/>
    <property type="match status" value="1"/>
</dbReference>
<evidence type="ECO:0000313" key="7">
    <source>
        <dbReference type="EMBL" id="KVH95644.1"/>
    </source>
</evidence>
<evidence type="ECO:0000313" key="8">
    <source>
        <dbReference type="Proteomes" id="UP000243975"/>
    </source>
</evidence>
<proteinExistence type="inferred from homology"/>
<dbReference type="OrthoDB" id="685855at2759"/>
<dbReference type="Pfam" id="PF04570">
    <property type="entry name" value="zf-FLZ"/>
    <property type="match status" value="1"/>
</dbReference>
<keyword evidence="3" id="KW-0862">Zinc</keyword>
<evidence type="ECO:0000256" key="4">
    <source>
        <dbReference type="PROSITE-ProRule" id="PRU01131"/>
    </source>
</evidence>
<comment type="similarity">
    <text evidence="1">Belongs to the FLZ family.</text>
</comment>
<keyword evidence="3" id="KW-0863">Zinc-finger</keyword>
<evidence type="ECO:0000256" key="5">
    <source>
        <dbReference type="SAM" id="MobiDB-lite"/>
    </source>
</evidence>
<dbReference type="Gramene" id="KVH95644">
    <property type="protein sequence ID" value="KVH95644"/>
    <property type="gene ID" value="Ccrd_002314"/>
</dbReference>
<comment type="caution">
    <text evidence="7">The sequence shown here is derived from an EMBL/GenBank/DDBJ whole genome shotgun (WGS) entry which is preliminary data.</text>
</comment>
<dbReference type="PROSITE" id="PS51795">
    <property type="entry name" value="ZF_FLZ"/>
    <property type="match status" value="1"/>
</dbReference>
<name>A0A103XRP5_CYNCS</name>
<evidence type="ECO:0000256" key="1">
    <source>
        <dbReference type="ARBA" id="ARBA00009374"/>
    </source>
</evidence>
<dbReference type="STRING" id="59895.A0A103XRP5"/>
<dbReference type="AlphaFoldDB" id="A0A103XRP5"/>
<reference evidence="7 8" key="1">
    <citation type="journal article" date="2016" name="Sci. Rep.">
        <title>The genome sequence of the outbreeding globe artichoke constructed de novo incorporating a phase-aware low-pass sequencing strategy of F1 progeny.</title>
        <authorList>
            <person name="Scaglione D."/>
            <person name="Reyes-Chin-Wo S."/>
            <person name="Acquadro A."/>
            <person name="Froenicke L."/>
            <person name="Portis E."/>
            <person name="Beitel C."/>
            <person name="Tirone M."/>
            <person name="Mauro R."/>
            <person name="Lo Monaco A."/>
            <person name="Mauromicale G."/>
            <person name="Faccioli P."/>
            <person name="Cattivelli L."/>
            <person name="Rieseberg L."/>
            <person name="Michelmore R."/>
            <person name="Lanteri S."/>
        </authorList>
    </citation>
    <scope>NUCLEOTIDE SEQUENCE [LARGE SCALE GENOMIC DNA]</scope>
    <source>
        <strain evidence="7">2C</strain>
    </source>
</reference>
<organism evidence="7 8">
    <name type="scientific">Cynara cardunculus var. scolymus</name>
    <name type="common">Globe artichoke</name>
    <name type="synonym">Cynara scolymus</name>
    <dbReference type="NCBI Taxonomy" id="59895"/>
    <lineage>
        <taxon>Eukaryota</taxon>
        <taxon>Viridiplantae</taxon>
        <taxon>Streptophyta</taxon>
        <taxon>Embryophyta</taxon>
        <taxon>Tracheophyta</taxon>
        <taxon>Spermatophyta</taxon>
        <taxon>Magnoliopsida</taxon>
        <taxon>eudicotyledons</taxon>
        <taxon>Gunneridae</taxon>
        <taxon>Pentapetalae</taxon>
        <taxon>asterids</taxon>
        <taxon>campanulids</taxon>
        <taxon>Asterales</taxon>
        <taxon>Asteraceae</taxon>
        <taxon>Carduoideae</taxon>
        <taxon>Cardueae</taxon>
        <taxon>Carduinae</taxon>
        <taxon>Cynara</taxon>
    </lineage>
</organism>
<keyword evidence="8" id="KW-1185">Reference proteome</keyword>
<evidence type="ECO:0000256" key="2">
    <source>
        <dbReference type="ARBA" id="ARBA00022723"/>
    </source>
</evidence>
<evidence type="ECO:0000256" key="3">
    <source>
        <dbReference type="ARBA" id="ARBA00022771"/>
    </source>
</evidence>
<gene>
    <name evidence="7" type="ORF">Ccrd_002314</name>
</gene>
<feature type="zinc finger region" description="FLZ-type" evidence="4">
    <location>
        <begin position="303"/>
        <end position="346"/>
    </location>
</feature>
<feature type="domain" description="FLZ-type" evidence="6">
    <location>
        <begin position="303"/>
        <end position="346"/>
    </location>
</feature>
<dbReference type="PANTHER" id="PTHR46868:SF3">
    <property type="entry name" value="FCS-LIKE ZINC FINGER 11"/>
    <property type="match status" value="1"/>
</dbReference>
<dbReference type="InterPro" id="IPR007650">
    <property type="entry name" value="Zf-FLZ_dom"/>
</dbReference>
<dbReference type="GO" id="GO:0008270">
    <property type="term" value="F:zinc ion binding"/>
    <property type="evidence" value="ECO:0007669"/>
    <property type="project" value="UniProtKB-KW"/>
</dbReference>
<dbReference type="OMA" id="KVTHIFC"/>
<dbReference type="Proteomes" id="UP000243975">
    <property type="component" value="Unassembled WGS sequence"/>
</dbReference>
<feature type="region of interest" description="Disordered" evidence="5">
    <location>
        <begin position="1"/>
        <end position="22"/>
    </location>
</feature>
<keyword evidence="2" id="KW-0479">Metal-binding</keyword>
<evidence type="ECO:0000259" key="6">
    <source>
        <dbReference type="PROSITE" id="PS51795"/>
    </source>
</evidence>
<sequence>MLRKRTRSHQKDQQNMGQAQHLIPDSYSNESCYSNSDAFLKQKHKTNSFFTVPGLFVGLNPKTSESDSVRSPTSPLDFKVFSKPNLGNLPTRASKQNEATQKSWDCNKVGLSIIESLEDEMKPSAGKILRSSDSKNILFAPQMRILNNPSLKTASFDPFDSLSNSLPKNYAIFPFTQIKKSNPKLINPLAQEPFAKFWSHSLDSANLGANLTSLTTRPTNLSTGLSNGQNLGKDLVASLSASEIELSEDYTCVRKHGPNPKTTHIFGDCILERHDDEFIAKSPKCEENEIKPSEVLTSYLSDDFLSFCYSCKKKLEGEDIYMYRGEKAFCSWNCRSEEILIEEEMEKNNREAGASSQIEIIPKLESCEELFETSMFIAA</sequence>
<accession>A0A103XRP5</accession>
<dbReference type="InterPro" id="IPR044585">
    <property type="entry name" value="FLZ10/11"/>
</dbReference>
<protein>
    <recommendedName>
        <fullName evidence="6">FLZ-type domain-containing protein</fullName>
    </recommendedName>
</protein>